<comment type="caution">
    <text evidence="1">The sequence shown here is derived from an EMBL/GenBank/DDBJ whole genome shotgun (WGS) entry which is preliminary data.</text>
</comment>
<dbReference type="EMBL" id="BBNR01000001">
    <property type="protein sequence ID" value="GAL65503.1"/>
    <property type="molecule type" value="Genomic_DNA"/>
</dbReference>
<gene>
    <name evidence="1" type="ORF">JCM19301_3963</name>
</gene>
<proteinExistence type="predicted"/>
<reference evidence="1 2" key="1">
    <citation type="journal article" date="2014" name="Genome Announc.">
        <title>Draft Genome Sequence of Marine Flavobacterium Jejuia pallidilutea Strain 11shimoA1 and Pigmentation Mutants.</title>
        <authorList>
            <person name="Takatani N."/>
            <person name="Nakanishi M."/>
            <person name="Meirelles P."/>
            <person name="Mino S."/>
            <person name="Suda W."/>
            <person name="Oshima K."/>
            <person name="Hattori M."/>
            <person name="Ohkuma M."/>
            <person name="Hosokawa M."/>
            <person name="Miyashita K."/>
            <person name="Thompson F.L."/>
            <person name="Niwa A."/>
            <person name="Sawabe T."/>
            <person name="Sawabe T."/>
        </authorList>
    </citation>
    <scope>NUCLEOTIDE SEQUENCE [LARGE SCALE GENOMIC DNA]</scope>
    <source>
        <strain evidence="1 2">JCM 19301</strain>
    </source>
</reference>
<sequence>MRAKIHKFISTEGLTINDTRRLNEASRSVILEQLKAF</sequence>
<organism evidence="1 2">
    <name type="scientific">Jejuia pallidilutea</name>
    <dbReference type="NCBI Taxonomy" id="504487"/>
    <lineage>
        <taxon>Bacteria</taxon>
        <taxon>Pseudomonadati</taxon>
        <taxon>Bacteroidota</taxon>
        <taxon>Flavobacteriia</taxon>
        <taxon>Flavobacteriales</taxon>
        <taxon>Flavobacteriaceae</taxon>
        <taxon>Jejuia</taxon>
    </lineage>
</organism>
<dbReference type="Proteomes" id="UP000029641">
    <property type="component" value="Unassembled WGS sequence"/>
</dbReference>
<evidence type="ECO:0000313" key="1">
    <source>
        <dbReference type="EMBL" id="GAL65503.1"/>
    </source>
</evidence>
<evidence type="ECO:0000313" key="2">
    <source>
        <dbReference type="Proteomes" id="UP000029641"/>
    </source>
</evidence>
<dbReference type="AlphaFoldDB" id="A0A090VNE9"/>
<accession>A0A090VNE9</accession>
<protein>
    <submittedName>
        <fullName evidence="1">Uncharacterized protein</fullName>
    </submittedName>
</protein>
<name>A0A090VNE9_9FLAO</name>